<protein>
    <submittedName>
        <fullName evidence="1">Uncharacterized protein</fullName>
    </submittedName>
</protein>
<gene>
    <name evidence="1" type="ORF">POM88_003678</name>
</gene>
<evidence type="ECO:0000313" key="1">
    <source>
        <dbReference type="EMBL" id="KAK1404073.1"/>
    </source>
</evidence>
<reference evidence="1" key="2">
    <citation type="submission" date="2023-05" db="EMBL/GenBank/DDBJ databases">
        <authorList>
            <person name="Schelkunov M.I."/>
        </authorList>
    </citation>
    <scope>NUCLEOTIDE SEQUENCE</scope>
    <source>
        <strain evidence="1">Hsosn_3</strain>
        <tissue evidence="1">Leaf</tissue>
    </source>
</reference>
<organism evidence="1 2">
    <name type="scientific">Heracleum sosnowskyi</name>
    <dbReference type="NCBI Taxonomy" id="360622"/>
    <lineage>
        <taxon>Eukaryota</taxon>
        <taxon>Viridiplantae</taxon>
        <taxon>Streptophyta</taxon>
        <taxon>Embryophyta</taxon>
        <taxon>Tracheophyta</taxon>
        <taxon>Spermatophyta</taxon>
        <taxon>Magnoliopsida</taxon>
        <taxon>eudicotyledons</taxon>
        <taxon>Gunneridae</taxon>
        <taxon>Pentapetalae</taxon>
        <taxon>asterids</taxon>
        <taxon>campanulids</taxon>
        <taxon>Apiales</taxon>
        <taxon>Apiaceae</taxon>
        <taxon>Apioideae</taxon>
        <taxon>apioid superclade</taxon>
        <taxon>Tordylieae</taxon>
        <taxon>Tordyliinae</taxon>
        <taxon>Heracleum</taxon>
    </lineage>
</organism>
<comment type="caution">
    <text evidence="1">The sequence shown here is derived from an EMBL/GenBank/DDBJ whole genome shotgun (WGS) entry which is preliminary data.</text>
</comment>
<sequence>MTGETNHNKKKNEKAKGWECRTWPSGFTAQEPTLEPVERGSLGLQLDVVRDDPSEAMLAELGLQLDVVRDDPSEAMLAELGLQLDVVRDDPSEAMLAELVVVEALFFLPT</sequence>
<keyword evidence="2" id="KW-1185">Reference proteome</keyword>
<dbReference type="Proteomes" id="UP001237642">
    <property type="component" value="Unassembled WGS sequence"/>
</dbReference>
<name>A0AAD8NDS3_9APIA</name>
<evidence type="ECO:0000313" key="2">
    <source>
        <dbReference type="Proteomes" id="UP001237642"/>
    </source>
</evidence>
<accession>A0AAD8NDS3</accession>
<dbReference type="EMBL" id="JAUIZM010000001">
    <property type="protein sequence ID" value="KAK1404073.1"/>
    <property type="molecule type" value="Genomic_DNA"/>
</dbReference>
<dbReference type="AlphaFoldDB" id="A0AAD8NDS3"/>
<reference evidence="1" key="1">
    <citation type="submission" date="2023-02" db="EMBL/GenBank/DDBJ databases">
        <title>Genome of toxic invasive species Heracleum sosnowskyi carries increased number of genes despite the absence of recent whole-genome duplications.</title>
        <authorList>
            <person name="Schelkunov M."/>
            <person name="Shtratnikova V."/>
            <person name="Makarenko M."/>
            <person name="Klepikova A."/>
            <person name="Omelchenko D."/>
            <person name="Novikova G."/>
            <person name="Obukhova E."/>
            <person name="Bogdanov V."/>
            <person name="Penin A."/>
            <person name="Logacheva M."/>
        </authorList>
    </citation>
    <scope>NUCLEOTIDE SEQUENCE</scope>
    <source>
        <strain evidence="1">Hsosn_3</strain>
        <tissue evidence="1">Leaf</tissue>
    </source>
</reference>
<proteinExistence type="predicted"/>